<keyword evidence="5 8" id="KW-1133">Transmembrane helix</keyword>
<organism evidence="9 10">
    <name type="scientific">Bacterioplanoides pacificum</name>
    <dbReference type="NCBI Taxonomy" id="1171596"/>
    <lineage>
        <taxon>Bacteria</taxon>
        <taxon>Pseudomonadati</taxon>
        <taxon>Pseudomonadota</taxon>
        <taxon>Gammaproteobacteria</taxon>
        <taxon>Oceanospirillales</taxon>
        <taxon>Oceanospirillaceae</taxon>
        <taxon>Bacterioplanoides</taxon>
    </lineage>
</organism>
<reference evidence="10" key="1">
    <citation type="journal article" date="2019" name="Int. J. Syst. Evol. Microbiol.">
        <title>The Global Catalogue of Microorganisms (GCM) 10K type strain sequencing project: providing services to taxonomists for standard genome sequencing and annotation.</title>
        <authorList>
            <consortium name="The Broad Institute Genomics Platform"/>
            <consortium name="The Broad Institute Genome Sequencing Center for Infectious Disease"/>
            <person name="Wu L."/>
            <person name="Ma J."/>
        </authorList>
    </citation>
    <scope>NUCLEOTIDE SEQUENCE [LARGE SCALE GENOMIC DNA]</scope>
    <source>
        <strain evidence="10">KCTC 42424</strain>
    </source>
</reference>
<evidence type="ECO:0000256" key="6">
    <source>
        <dbReference type="ARBA" id="ARBA00023136"/>
    </source>
</evidence>
<comment type="similarity">
    <text evidence="2 7">Belongs to the ExbD/TolR family.</text>
</comment>
<keyword evidence="7" id="KW-0653">Protein transport</keyword>
<keyword evidence="7" id="KW-0813">Transport</keyword>
<evidence type="ECO:0000256" key="8">
    <source>
        <dbReference type="SAM" id="Phobius"/>
    </source>
</evidence>
<keyword evidence="4 7" id="KW-0812">Transmembrane</keyword>
<proteinExistence type="inferred from homology"/>
<dbReference type="Pfam" id="PF02472">
    <property type="entry name" value="ExbD"/>
    <property type="match status" value="1"/>
</dbReference>
<dbReference type="EMBL" id="JBHRYB010000003">
    <property type="protein sequence ID" value="MFC3679188.1"/>
    <property type="molecule type" value="Genomic_DNA"/>
</dbReference>
<gene>
    <name evidence="9" type="ORF">ACFOMG_03575</name>
</gene>
<evidence type="ECO:0000256" key="3">
    <source>
        <dbReference type="ARBA" id="ARBA00022475"/>
    </source>
</evidence>
<evidence type="ECO:0000256" key="2">
    <source>
        <dbReference type="ARBA" id="ARBA00005811"/>
    </source>
</evidence>
<dbReference type="InterPro" id="IPR003400">
    <property type="entry name" value="ExbD"/>
</dbReference>
<comment type="subcellular location">
    <subcellularLocation>
        <location evidence="1">Cell membrane</location>
        <topology evidence="1">Single-pass membrane protein</topology>
    </subcellularLocation>
    <subcellularLocation>
        <location evidence="7">Cell membrane</location>
        <topology evidence="7">Single-pass type II membrane protein</topology>
    </subcellularLocation>
</comment>
<evidence type="ECO:0000256" key="7">
    <source>
        <dbReference type="RuleBase" id="RU003879"/>
    </source>
</evidence>
<keyword evidence="6 8" id="KW-0472">Membrane</keyword>
<dbReference type="RefSeq" id="WP_376864847.1">
    <property type="nucleotide sequence ID" value="NZ_JBHRYB010000003.1"/>
</dbReference>
<comment type="caution">
    <text evidence="9">The sequence shown here is derived from an EMBL/GenBank/DDBJ whole genome shotgun (WGS) entry which is preliminary data.</text>
</comment>
<evidence type="ECO:0000256" key="5">
    <source>
        <dbReference type="ARBA" id="ARBA00022989"/>
    </source>
</evidence>
<evidence type="ECO:0000256" key="1">
    <source>
        <dbReference type="ARBA" id="ARBA00004162"/>
    </source>
</evidence>
<keyword evidence="10" id="KW-1185">Reference proteome</keyword>
<evidence type="ECO:0000313" key="10">
    <source>
        <dbReference type="Proteomes" id="UP001595722"/>
    </source>
</evidence>
<sequence length="169" mass="18594">MSLKIKRLNTDAAEIDVTSFMNLMIVLVPVLLMSMTFTKITVMEINLPELTGGGGATSLDQSQLEVVVRDDGIGVFFPAGTRIKDIPLTADGQYDFTTLSLVLRELKKQVSEKRDALILLGKNLEYQTLINTMDTVKSYQTVVAADLAEVELFPEISLGDIADKKQVKP</sequence>
<protein>
    <submittedName>
        <fullName evidence="9">ExbD/TolR family protein</fullName>
    </submittedName>
</protein>
<dbReference type="Proteomes" id="UP001595722">
    <property type="component" value="Unassembled WGS sequence"/>
</dbReference>
<evidence type="ECO:0000313" key="9">
    <source>
        <dbReference type="EMBL" id="MFC3679188.1"/>
    </source>
</evidence>
<name>A0ABV7VNZ2_9GAMM</name>
<accession>A0ABV7VNZ2</accession>
<feature type="transmembrane region" description="Helical" evidence="8">
    <location>
        <begin position="20"/>
        <end position="38"/>
    </location>
</feature>
<evidence type="ECO:0000256" key="4">
    <source>
        <dbReference type="ARBA" id="ARBA00022692"/>
    </source>
</evidence>
<keyword evidence="3" id="KW-1003">Cell membrane</keyword>